<dbReference type="AlphaFoldDB" id="A0A133KNF8"/>
<dbReference type="PATRIC" id="fig|1398.22.peg.2145"/>
<reference evidence="3" key="1">
    <citation type="submission" date="2016-01" db="EMBL/GenBank/DDBJ databases">
        <authorList>
            <person name="Mitreva M."/>
            <person name="Pepin K.H."/>
            <person name="Mihindukulasuriya K.A."/>
            <person name="Fulton R."/>
            <person name="Fronick C."/>
            <person name="O'Laughlin M."/>
            <person name="Miner T."/>
            <person name="Herter B."/>
            <person name="Rosa B.A."/>
            <person name="Cordes M."/>
            <person name="Tomlinson C."/>
            <person name="Wollam A."/>
            <person name="Palsikar V.B."/>
            <person name="Mardis E.R."/>
            <person name="Wilson R.K."/>
        </authorList>
    </citation>
    <scope>NUCLEOTIDE SEQUENCE [LARGE SCALE GENOMIC DNA]</scope>
    <source>
        <strain evidence="3">GED7749B</strain>
    </source>
</reference>
<sequence length="42" mass="5011">MMIKSFFAFFPGIFGKNRSPDWELNNRTNHHRKKPAPLYTSK</sequence>
<evidence type="ECO:0000256" key="1">
    <source>
        <dbReference type="SAM" id="MobiDB-lite"/>
    </source>
</evidence>
<dbReference type="EMBL" id="LRPN01000082">
    <property type="protein sequence ID" value="KWZ81055.1"/>
    <property type="molecule type" value="Genomic_DNA"/>
</dbReference>
<dbReference type="Proteomes" id="UP000070376">
    <property type="component" value="Unassembled WGS sequence"/>
</dbReference>
<comment type="caution">
    <text evidence="2">The sequence shown here is derived from an EMBL/GenBank/DDBJ whole genome shotgun (WGS) entry which is preliminary data.</text>
</comment>
<protein>
    <submittedName>
        <fullName evidence="2">Uncharacterized protein</fullName>
    </submittedName>
</protein>
<evidence type="ECO:0000313" key="2">
    <source>
        <dbReference type="EMBL" id="KWZ81055.1"/>
    </source>
</evidence>
<evidence type="ECO:0000313" key="3">
    <source>
        <dbReference type="Proteomes" id="UP000070376"/>
    </source>
</evidence>
<proteinExistence type="predicted"/>
<organism evidence="2 3">
    <name type="scientific">Heyndrickxia coagulans</name>
    <name type="common">Weizmannia coagulans</name>
    <dbReference type="NCBI Taxonomy" id="1398"/>
    <lineage>
        <taxon>Bacteria</taxon>
        <taxon>Bacillati</taxon>
        <taxon>Bacillota</taxon>
        <taxon>Bacilli</taxon>
        <taxon>Bacillales</taxon>
        <taxon>Bacillaceae</taxon>
        <taxon>Heyndrickxia</taxon>
    </lineage>
</organism>
<gene>
    <name evidence="2" type="ORF">HMPREF3213_02140</name>
</gene>
<feature type="region of interest" description="Disordered" evidence="1">
    <location>
        <begin position="21"/>
        <end position="42"/>
    </location>
</feature>
<accession>A0A133KNF8</accession>
<name>A0A133KNF8_HEYCO</name>